<accession>A0A8H3L449</accession>
<evidence type="ECO:0000313" key="1">
    <source>
        <dbReference type="EMBL" id="GES78869.1"/>
    </source>
</evidence>
<proteinExistence type="predicted"/>
<gene>
    <name evidence="1" type="ORF">RCL2_000618000</name>
</gene>
<evidence type="ECO:0000313" key="2">
    <source>
        <dbReference type="Proteomes" id="UP000615446"/>
    </source>
</evidence>
<protein>
    <submittedName>
        <fullName evidence="1">Uncharacterized protein</fullName>
    </submittedName>
</protein>
<comment type="caution">
    <text evidence="1">The sequence shown here is derived from an EMBL/GenBank/DDBJ whole genome shotgun (WGS) entry which is preliminary data.</text>
</comment>
<reference evidence="1" key="1">
    <citation type="submission" date="2019-10" db="EMBL/GenBank/DDBJ databases">
        <title>Conservation and host-specific expression of non-tandemly repeated heterogenous ribosome RNA gene in arbuscular mycorrhizal fungi.</title>
        <authorList>
            <person name="Maeda T."/>
            <person name="Kobayashi Y."/>
            <person name="Nakagawa T."/>
            <person name="Ezawa T."/>
            <person name="Yamaguchi K."/>
            <person name="Bino T."/>
            <person name="Nishimoto Y."/>
            <person name="Shigenobu S."/>
            <person name="Kawaguchi M."/>
        </authorList>
    </citation>
    <scope>NUCLEOTIDE SEQUENCE</scope>
    <source>
        <strain evidence="1">HR1</strain>
    </source>
</reference>
<dbReference type="AlphaFoldDB" id="A0A8H3L449"/>
<dbReference type="Proteomes" id="UP000615446">
    <property type="component" value="Unassembled WGS sequence"/>
</dbReference>
<organism evidence="1 2">
    <name type="scientific">Rhizophagus clarus</name>
    <dbReference type="NCBI Taxonomy" id="94130"/>
    <lineage>
        <taxon>Eukaryota</taxon>
        <taxon>Fungi</taxon>
        <taxon>Fungi incertae sedis</taxon>
        <taxon>Mucoromycota</taxon>
        <taxon>Glomeromycotina</taxon>
        <taxon>Glomeromycetes</taxon>
        <taxon>Glomerales</taxon>
        <taxon>Glomeraceae</taxon>
        <taxon>Rhizophagus</taxon>
    </lineage>
</organism>
<dbReference type="EMBL" id="BLAL01000040">
    <property type="protein sequence ID" value="GES78869.1"/>
    <property type="molecule type" value="Genomic_DNA"/>
</dbReference>
<name>A0A8H3L449_9GLOM</name>
<sequence>MIYPLSTYFFKKLNFLLCRNSDRDYNYAFKIRLVCLAFIYPSSIDRHHSAANSNADARNFSFCDYFNQIMIHKHVRRFTPSNLL</sequence>